<dbReference type="EMBL" id="BKCJ010132357">
    <property type="protein sequence ID" value="GEX82164.1"/>
    <property type="molecule type" value="Genomic_DNA"/>
</dbReference>
<protein>
    <submittedName>
        <fullName evidence="1">Uncharacterized protein</fullName>
    </submittedName>
</protein>
<feature type="non-terminal residue" evidence="1">
    <location>
        <position position="508"/>
    </location>
</feature>
<comment type="caution">
    <text evidence="1">The sequence shown here is derived from an EMBL/GenBank/DDBJ whole genome shotgun (WGS) entry which is preliminary data.</text>
</comment>
<dbReference type="AlphaFoldDB" id="A0A699HBU1"/>
<evidence type="ECO:0000313" key="1">
    <source>
        <dbReference type="EMBL" id="GEX82164.1"/>
    </source>
</evidence>
<accession>A0A699HBU1</accession>
<gene>
    <name evidence="1" type="ORF">Tci_354139</name>
</gene>
<sequence>MHQNRGEIAEIDANEDVTLEEVAAEVAKDADVYRRLEESQAQVYHLDLEHADKVLKIVTAAATTAASMPTASATRRRKGVVIRDPKETATSSVIVHSKPKSKDKGKGMLVEEPKPLKKQAQIEQDAAYARELKAELNANINWNEVIEQVKRKEKLDNTVMRYQSLKRKPITKAHAKKNMMVYLKNMAGFKMDFFRGMTYDEIRLIFEKHFNSIVAFLEKGEKELEEEASKPNVEAHIWKNQRGSYGLAKVKSWKLLESCRVHIITFITTQMILLVERRYPLARFTLDQMLNNVRLEVEEESKVSLELLRFMRRHQQEGYRPNFEVDVVEDFKEYMLKDYYCWLKTYCCFENIFHQKVVSNLVTPLIHGQSLIMLVKAPEGGAVPPPRNKRDEEFTEEDNRNELADIQAINILSQGLPRRIFNILNQNEIGREIWVNLELLMKGSGQTLERRKEALFDEFERFRANGNELIQDYFVRFHKLVNDMKVTQLDIPTHQLNTKFANNLPSYW</sequence>
<organism evidence="1">
    <name type="scientific">Tanacetum cinerariifolium</name>
    <name type="common">Dalmatian daisy</name>
    <name type="synonym">Chrysanthemum cinerariifolium</name>
    <dbReference type="NCBI Taxonomy" id="118510"/>
    <lineage>
        <taxon>Eukaryota</taxon>
        <taxon>Viridiplantae</taxon>
        <taxon>Streptophyta</taxon>
        <taxon>Embryophyta</taxon>
        <taxon>Tracheophyta</taxon>
        <taxon>Spermatophyta</taxon>
        <taxon>Magnoliopsida</taxon>
        <taxon>eudicotyledons</taxon>
        <taxon>Gunneridae</taxon>
        <taxon>Pentapetalae</taxon>
        <taxon>asterids</taxon>
        <taxon>campanulids</taxon>
        <taxon>Asterales</taxon>
        <taxon>Asteraceae</taxon>
        <taxon>Asteroideae</taxon>
        <taxon>Anthemideae</taxon>
        <taxon>Anthemidinae</taxon>
        <taxon>Tanacetum</taxon>
    </lineage>
</organism>
<name>A0A699HBU1_TANCI</name>
<proteinExistence type="predicted"/>
<reference evidence="1" key="1">
    <citation type="journal article" date="2019" name="Sci. Rep.">
        <title>Draft genome of Tanacetum cinerariifolium, the natural source of mosquito coil.</title>
        <authorList>
            <person name="Yamashiro T."/>
            <person name="Shiraishi A."/>
            <person name="Satake H."/>
            <person name="Nakayama K."/>
        </authorList>
    </citation>
    <scope>NUCLEOTIDE SEQUENCE</scope>
</reference>